<comment type="caution">
    <text evidence="4">The sequence shown here is derived from an EMBL/GenBank/DDBJ whole genome shotgun (WGS) entry which is preliminary data.</text>
</comment>
<dbReference type="Proteomes" id="UP000078459">
    <property type="component" value="Unassembled WGS sequence"/>
</dbReference>
<name>A0A179DI83_9SPHI</name>
<dbReference type="EMBL" id="LWHJ01000022">
    <property type="protein sequence ID" value="OAQ40777.1"/>
    <property type="molecule type" value="Genomic_DNA"/>
</dbReference>
<dbReference type="InterPro" id="IPR015177">
    <property type="entry name" value="Lyase_catalyt"/>
</dbReference>
<reference evidence="4 5" key="2">
    <citation type="submission" date="2016-06" db="EMBL/GenBank/DDBJ databases">
        <title>Pedobacter psychrophilus sp. nov., isolated from Antarctic fragmentary rock.</title>
        <authorList>
            <person name="Svec P."/>
        </authorList>
    </citation>
    <scope>NUCLEOTIDE SEQUENCE [LARGE SCALE GENOMIC DNA]</scope>
    <source>
        <strain evidence="4 5">CCM 8644</strain>
    </source>
</reference>
<feature type="domain" description="Lyase catalytic" evidence="3">
    <location>
        <begin position="307"/>
        <end position="535"/>
    </location>
</feature>
<dbReference type="PANTHER" id="PTHR37322">
    <property type="match status" value="1"/>
</dbReference>
<gene>
    <name evidence="4" type="ORF">A5893_07515</name>
</gene>
<dbReference type="Pfam" id="PF09092">
    <property type="entry name" value="Lyase_N"/>
    <property type="match status" value="1"/>
</dbReference>
<sequence>MKKALLFLMLLCSTRYLKAQITFDGITVVPSNWTTTSGTGNLALSTTRFKSGTNALKWTPTSNQTLTASNLGITTSQTGNASTSGTHFYIYTNTNSASDTLIVQFLDGSGAVKRTGNIVLNFVGWREYHRNLVTDYGGGNALPGFDLSTVKFIFKKKSGTTGSRQIWLDQIDWVGDTDSRYPGTHMLLDNSQFQITSSLAGGQPLSSWLNTPDIALITPNSTELSGINTIKGRYNTTLTNVTAIELSEARAYYKYCGPSLSSGTLYYTRGLLSDSDQDSLVKFSKYCNIFARKYFYSNAQSDLDTLTLFTKYLIDQGVAEGGRNVMVTNSYTNVRSFNDNFLGVVPLITDATVKGDLIKMLKWSNEYNKIYRNQYLVRNNMDFIHLKLEYIIKLTLLSNDNTEIARDLKCIDRFMTQVIEPGDGGRDGLKPDGLGFHHQSKYFHYMYSYATWIEHAYNLRATPFKISLEAYNYMLKAVKVMFLELNKGLVRANSTSGRFPFNQSSVVKVSDFRNLVIVGGDIINQSIEPEAASLYNYFYKTT</sequence>
<dbReference type="InterPro" id="IPR015176">
    <property type="entry name" value="Lyase_N"/>
</dbReference>
<keyword evidence="1" id="KW-0732">Signal</keyword>
<protein>
    <recommendedName>
        <fullName evidence="6">Lyase</fullName>
    </recommendedName>
</protein>
<keyword evidence="5" id="KW-1185">Reference proteome</keyword>
<dbReference type="SUPFAM" id="SSF49785">
    <property type="entry name" value="Galactose-binding domain-like"/>
    <property type="match status" value="1"/>
</dbReference>
<dbReference type="SUPFAM" id="SSF48230">
    <property type="entry name" value="Chondroitin AC/alginate lyase"/>
    <property type="match status" value="1"/>
</dbReference>
<feature type="domain" description="Lyase N-terminal" evidence="2">
    <location>
        <begin position="21"/>
        <end position="129"/>
    </location>
</feature>
<evidence type="ECO:0008006" key="6">
    <source>
        <dbReference type="Google" id="ProtNLM"/>
    </source>
</evidence>
<reference evidence="4 5" key="1">
    <citation type="submission" date="2016-04" db="EMBL/GenBank/DDBJ databases">
        <authorList>
            <person name="Evans L.H."/>
            <person name="Alamgir A."/>
            <person name="Owens N."/>
            <person name="Weber N.D."/>
            <person name="Virtaneva K."/>
            <person name="Barbian K."/>
            <person name="Babar A."/>
            <person name="Rosenke K."/>
        </authorList>
    </citation>
    <scope>NUCLEOTIDE SEQUENCE [LARGE SCALE GENOMIC DNA]</scope>
    <source>
        <strain evidence="4 5">CCM 8644</strain>
    </source>
</reference>
<dbReference type="Gene3D" id="1.50.10.100">
    <property type="entry name" value="Chondroitin AC/alginate lyase"/>
    <property type="match status" value="1"/>
</dbReference>
<evidence type="ECO:0000313" key="4">
    <source>
        <dbReference type="EMBL" id="OAQ40777.1"/>
    </source>
</evidence>
<dbReference type="AlphaFoldDB" id="A0A179DI83"/>
<dbReference type="GO" id="GO:0006027">
    <property type="term" value="P:glycosaminoglycan catabolic process"/>
    <property type="evidence" value="ECO:0007669"/>
    <property type="project" value="InterPro"/>
</dbReference>
<dbReference type="OrthoDB" id="6394136at2"/>
<organism evidence="4 5">
    <name type="scientific">Pedobacter psychrophilus</name>
    <dbReference type="NCBI Taxonomy" id="1826909"/>
    <lineage>
        <taxon>Bacteria</taxon>
        <taxon>Pseudomonadati</taxon>
        <taxon>Bacteroidota</taxon>
        <taxon>Sphingobacteriia</taxon>
        <taxon>Sphingobacteriales</taxon>
        <taxon>Sphingobacteriaceae</taxon>
        <taxon>Pedobacter</taxon>
    </lineage>
</organism>
<dbReference type="STRING" id="1826909.A5893_07515"/>
<accession>A0A179DI83</accession>
<dbReference type="RefSeq" id="WP_068822009.1">
    <property type="nucleotide sequence ID" value="NZ_LWHJ01000022.1"/>
</dbReference>
<dbReference type="InterPro" id="IPR008929">
    <property type="entry name" value="Chondroitin_lyas"/>
</dbReference>
<dbReference type="InterPro" id="IPR039174">
    <property type="entry name" value="Chondroitin_ABC_lyase"/>
</dbReference>
<feature type="chain" id="PRO_5008100631" description="Lyase" evidence="1">
    <location>
        <begin position="20"/>
        <end position="542"/>
    </location>
</feature>
<dbReference type="InterPro" id="IPR008979">
    <property type="entry name" value="Galactose-bd-like_sf"/>
</dbReference>
<proteinExistence type="predicted"/>
<evidence type="ECO:0000256" key="1">
    <source>
        <dbReference type="SAM" id="SignalP"/>
    </source>
</evidence>
<dbReference type="PANTHER" id="PTHR37322:SF3">
    <property type="entry name" value="CHONDROITIN SULFATE ABC EXOLYASE"/>
    <property type="match status" value="1"/>
</dbReference>
<evidence type="ECO:0000259" key="3">
    <source>
        <dbReference type="Pfam" id="PF09093"/>
    </source>
</evidence>
<dbReference type="Pfam" id="PF09093">
    <property type="entry name" value="Lyase_catalyt"/>
    <property type="match status" value="1"/>
</dbReference>
<feature type="signal peptide" evidence="1">
    <location>
        <begin position="1"/>
        <end position="19"/>
    </location>
</feature>
<dbReference type="Gene3D" id="2.60.120.430">
    <property type="entry name" value="Galactose-binding lectin"/>
    <property type="match status" value="1"/>
</dbReference>
<evidence type="ECO:0000313" key="5">
    <source>
        <dbReference type="Proteomes" id="UP000078459"/>
    </source>
</evidence>
<evidence type="ECO:0000259" key="2">
    <source>
        <dbReference type="Pfam" id="PF09092"/>
    </source>
</evidence>